<keyword evidence="5" id="KW-0812">Transmembrane</keyword>
<dbReference type="PANTHER" id="PTHR34501:SF9">
    <property type="entry name" value="MAJOR OUTER MEMBRANE PROTEIN P.IA"/>
    <property type="match status" value="1"/>
</dbReference>
<name>K9GRK5_9PROT</name>
<keyword evidence="9" id="KW-0472">Membrane</keyword>
<keyword evidence="6 11" id="KW-0732">Signal</keyword>
<keyword evidence="10" id="KW-0998">Cell outer membrane</keyword>
<comment type="caution">
    <text evidence="13">The sequence shown here is derived from an EMBL/GenBank/DDBJ whole genome shotgun (WGS) entry which is preliminary data.</text>
</comment>
<protein>
    <recommendedName>
        <fullName evidence="12">Porin domain-containing protein</fullName>
    </recommendedName>
</protein>
<evidence type="ECO:0000313" key="13">
    <source>
        <dbReference type="EMBL" id="EKV27379.1"/>
    </source>
</evidence>
<evidence type="ECO:0000256" key="7">
    <source>
        <dbReference type="ARBA" id="ARBA00023065"/>
    </source>
</evidence>
<evidence type="ECO:0000256" key="3">
    <source>
        <dbReference type="ARBA" id="ARBA00022448"/>
    </source>
</evidence>
<dbReference type="GO" id="GO:0009279">
    <property type="term" value="C:cell outer membrane"/>
    <property type="evidence" value="ECO:0007669"/>
    <property type="project" value="UniProtKB-SubCell"/>
</dbReference>
<keyword evidence="3" id="KW-0813">Transport</keyword>
<feature type="chain" id="PRO_5003931282" description="Porin domain-containing protein" evidence="11">
    <location>
        <begin position="24"/>
        <end position="361"/>
    </location>
</feature>
<dbReference type="Pfam" id="PF13609">
    <property type="entry name" value="Porin_4"/>
    <property type="match status" value="1"/>
</dbReference>
<feature type="signal peptide" evidence="11">
    <location>
        <begin position="1"/>
        <end position="23"/>
    </location>
</feature>
<evidence type="ECO:0000256" key="9">
    <source>
        <dbReference type="ARBA" id="ARBA00023136"/>
    </source>
</evidence>
<comment type="subunit">
    <text evidence="2">Homotrimer.</text>
</comment>
<organism evidence="13 14">
    <name type="scientific">Caenispirillum salinarum AK4</name>
    <dbReference type="NCBI Taxonomy" id="1238182"/>
    <lineage>
        <taxon>Bacteria</taxon>
        <taxon>Pseudomonadati</taxon>
        <taxon>Pseudomonadota</taxon>
        <taxon>Alphaproteobacteria</taxon>
        <taxon>Rhodospirillales</taxon>
        <taxon>Novispirillaceae</taxon>
        <taxon>Caenispirillum</taxon>
    </lineage>
</organism>
<dbReference type="InterPro" id="IPR023614">
    <property type="entry name" value="Porin_dom_sf"/>
</dbReference>
<dbReference type="InterPro" id="IPR033900">
    <property type="entry name" value="Gram_neg_porin_domain"/>
</dbReference>
<evidence type="ECO:0000256" key="5">
    <source>
        <dbReference type="ARBA" id="ARBA00022692"/>
    </source>
</evidence>
<keyword evidence="7" id="KW-0406">Ion transport</keyword>
<dbReference type="PANTHER" id="PTHR34501">
    <property type="entry name" value="PROTEIN YDDL-RELATED"/>
    <property type="match status" value="1"/>
</dbReference>
<proteinExistence type="predicted"/>
<dbReference type="STRING" id="1238182.C882_1881"/>
<evidence type="ECO:0000313" key="14">
    <source>
        <dbReference type="Proteomes" id="UP000009881"/>
    </source>
</evidence>
<keyword evidence="8" id="KW-0626">Porin</keyword>
<feature type="domain" description="Porin" evidence="12">
    <location>
        <begin position="10"/>
        <end position="330"/>
    </location>
</feature>
<dbReference type="InterPro" id="IPR050298">
    <property type="entry name" value="Gram-neg_bact_OMP"/>
</dbReference>
<dbReference type="GO" id="GO:0006811">
    <property type="term" value="P:monoatomic ion transport"/>
    <property type="evidence" value="ECO:0007669"/>
    <property type="project" value="UniProtKB-KW"/>
</dbReference>
<reference evidence="13 14" key="1">
    <citation type="journal article" date="2013" name="Genome Announc.">
        <title>Draft Genome Sequence of an Alphaproteobacterium, Caenispirillum salinarum AK4(T), Isolated from a Solar Saltern.</title>
        <authorList>
            <person name="Khatri I."/>
            <person name="Singh A."/>
            <person name="Korpole S."/>
            <person name="Pinnaka A.K."/>
            <person name="Subramanian S."/>
        </authorList>
    </citation>
    <scope>NUCLEOTIDE SEQUENCE [LARGE SCALE GENOMIC DNA]</scope>
    <source>
        <strain evidence="13 14">AK4</strain>
    </source>
</reference>
<accession>K9GRK5</accession>
<evidence type="ECO:0000256" key="11">
    <source>
        <dbReference type="SAM" id="SignalP"/>
    </source>
</evidence>
<keyword evidence="14" id="KW-1185">Reference proteome</keyword>
<dbReference type="eggNOG" id="COG3203">
    <property type="taxonomic scope" value="Bacteria"/>
</dbReference>
<evidence type="ECO:0000259" key="12">
    <source>
        <dbReference type="Pfam" id="PF13609"/>
    </source>
</evidence>
<keyword evidence="4" id="KW-1134">Transmembrane beta strand</keyword>
<dbReference type="RefSeq" id="WP_009542277.1">
    <property type="nucleotide sequence ID" value="NZ_ANHY01000020.1"/>
</dbReference>
<evidence type="ECO:0000256" key="6">
    <source>
        <dbReference type="ARBA" id="ARBA00022729"/>
    </source>
</evidence>
<dbReference type="AlphaFoldDB" id="K9GRK5"/>
<dbReference type="SUPFAM" id="SSF56935">
    <property type="entry name" value="Porins"/>
    <property type="match status" value="1"/>
</dbReference>
<dbReference type="Gene3D" id="2.40.160.10">
    <property type="entry name" value="Porin"/>
    <property type="match status" value="1"/>
</dbReference>
<gene>
    <name evidence="13" type="ORF">C882_1881</name>
</gene>
<dbReference type="EMBL" id="ANHY01000020">
    <property type="protein sequence ID" value="EKV27379.1"/>
    <property type="molecule type" value="Genomic_DNA"/>
</dbReference>
<evidence type="ECO:0000256" key="2">
    <source>
        <dbReference type="ARBA" id="ARBA00011233"/>
    </source>
</evidence>
<comment type="subcellular location">
    <subcellularLocation>
        <location evidence="1">Cell outer membrane</location>
        <topology evidence="1">Multi-pass membrane protein</topology>
    </subcellularLocation>
</comment>
<evidence type="ECO:0000256" key="8">
    <source>
        <dbReference type="ARBA" id="ARBA00023114"/>
    </source>
</evidence>
<evidence type="ECO:0000256" key="10">
    <source>
        <dbReference type="ARBA" id="ARBA00023237"/>
    </source>
</evidence>
<evidence type="ECO:0000256" key="1">
    <source>
        <dbReference type="ARBA" id="ARBA00004571"/>
    </source>
</evidence>
<dbReference type="GO" id="GO:0046930">
    <property type="term" value="C:pore complex"/>
    <property type="evidence" value="ECO:0007669"/>
    <property type="project" value="UniProtKB-KW"/>
</dbReference>
<sequence length="361" mass="37084">MKKVLLGTSALIAAAAISAPAMAQEQIQLGIGGKMEQYFGVTSIDDDAAGFDPTTTGINTDAEVYFTGATTLDNGLTVGAVIQLEAQTNANVTFNADEQYAYIEGAFGQLRAGQKNGILQDLAHTAPQIGISFLDAASFVPSAGLAVGTSQSKLVDTTVSDDSASVSYITPTLAGFSAGVTFNPNPGGALQANQEDGAGTHNKFQVGLAYNGEFSGVGIGVDGSYQTEEADDAIVGADDPTVWRAGLNLAYAGFQAGGSYLRSEDTADTETTTWDAGVAYGVGPYQVGVGYVQTEVDDGTVANDVDEYRQVQLSGSYQMGPGIKAVGGLFWYESESNVGLGTTTTNERDGGGGIVGLALTF</sequence>
<dbReference type="OrthoDB" id="6758483at2"/>
<dbReference type="Proteomes" id="UP000009881">
    <property type="component" value="Unassembled WGS sequence"/>
</dbReference>
<dbReference type="GO" id="GO:0015288">
    <property type="term" value="F:porin activity"/>
    <property type="evidence" value="ECO:0007669"/>
    <property type="project" value="UniProtKB-KW"/>
</dbReference>
<evidence type="ECO:0000256" key="4">
    <source>
        <dbReference type="ARBA" id="ARBA00022452"/>
    </source>
</evidence>